<sequence>MLALIWLSLLGTIHARISSRATATSTPPDVGIVHEDALHRRAIPGIPGTDTSFVQYLTPGPADIYIIHLELGTPPKRYPFQLDLASSDLLIASSLCTGDSCPDVKDSDETPVYIPGQSGSFEAINGNTTTFNLTYADGSGASGFLALEKVGIVGSGGRVTVENQVVGVVNETTMDLQSLGVSGIVGLGFARGSVFVREGLQDDQAVSVSVTATRTSAVSSSLETRTTTTTIDSTSLFFSILPIETITPIPVPTSATLRRRATTPSYFSPLVENLFSHPSINTSSPRLAYPVFSLALANSSAPYGEGNANASITWGGVSSAFVDDSTGSGVGDIDWVPVVPFARAVSTPHSNTTGGETDLDVLEGEEYLYWAVPLANISTNGTALDPEPTYNSSLTGIDTSIALLDAGTNGIYGPQQDVLRLFSRIKDARQVSDGQWAVPCDTEITLTFHISHTQITLQPSEWIYARVQGGSMCLAWPRVAPAAGDGVDWQLGTPVLRKVVAVFAGGISGVQAPLVGLLGLPAPLGNNAPTTGSSTRPTTVQDASQIMEHVTNTIATALPNVLLPDPSYITPPYAFTTPAPSLGALQSAGLGNPLVYEVEDVPVVQVSTSLATMTTTGTGTGTRGSASPRPSEAVGTGNSAASAALAGPRMGLGAILAVMVVGMAMAGL</sequence>
<name>A0ACC2W135_9TREE</name>
<reference evidence="1" key="1">
    <citation type="submission" date="2023-04" db="EMBL/GenBank/DDBJ databases">
        <title>Draft Genome sequencing of Naganishia species isolated from polar environments using Oxford Nanopore Technology.</title>
        <authorList>
            <person name="Leo P."/>
            <person name="Venkateswaran K."/>
        </authorList>
    </citation>
    <scope>NUCLEOTIDE SEQUENCE</scope>
    <source>
        <strain evidence="1">MNA-CCFEE 5262</strain>
    </source>
</reference>
<proteinExistence type="predicted"/>
<organism evidence="1 2">
    <name type="scientific">Naganishia adeliensis</name>
    <dbReference type="NCBI Taxonomy" id="92952"/>
    <lineage>
        <taxon>Eukaryota</taxon>
        <taxon>Fungi</taxon>
        <taxon>Dikarya</taxon>
        <taxon>Basidiomycota</taxon>
        <taxon>Agaricomycotina</taxon>
        <taxon>Tremellomycetes</taxon>
        <taxon>Filobasidiales</taxon>
        <taxon>Filobasidiaceae</taxon>
        <taxon>Naganishia</taxon>
    </lineage>
</organism>
<dbReference type="Proteomes" id="UP001230649">
    <property type="component" value="Unassembled WGS sequence"/>
</dbReference>
<dbReference type="EMBL" id="JASBWS010000050">
    <property type="protein sequence ID" value="KAJ9105093.1"/>
    <property type="molecule type" value="Genomic_DNA"/>
</dbReference>
<comment type="caution">
    <text evidence="1">The sequence shown here is derived from an EMBL/GenBank/DDBJ whole genome shotgun (WGS) entry which is preliminary data.</text>
</comment>
<evidence type="ECO:0000313" key="1">
    <source>
        <dbReference type="EMBL" id="KAJ9105093.1"/>
    </source>
</evidence>
<evidence type="ECO:0000313" key="2">
    <source>
        <dbReference type="Proteomes" id="UP001230649"/>
    </source>
</evidence>
<gene>
    <name evidence="1" type="ORF">QFC20_004379</name>
</gene>
<accession>A0ACC2W135</accession>
<protein>
    <submittedName>
        <fullName evidence="1">Uncharacterized protein</fullName>
    </submittedName>
</protein>
<keyword evidence="2" id="KW-1185">Reference proteome</keyword>